<gene>
    <name evidence="1" type="ORF">DILT_LOCUS16405</name>
</gene>
<dbReference type="Proteomes" id="UP000281553">
    <property type="component" value="Unassembled WGS sequence"/>
</dbReference>
<evidence type="ECO:0000313" key="2">
    <source>
        <dbReference type="Proteomes" id="UP000281553"/>
    </source>
</evidence>
<evidence type="ECO:0000313" key="1">
    <source>
        <dbReference type="EMBL" id="VDN34046.1"/>
    </source>
</evidence>
<reference evidence="1 2" key="1">
    <citation type="submission" date="2018-11" db="EMBL/GenBank/DDBJ databases">
        <authorList>
            <consortium name="Pathogen Informatics"/>
        </authorList>
    </citation>
    <scope>NUCLEOTIDE SEQUENCE [LARGE SCALE GENOMIC DNA]</scope>
</reference>
<name>A0A3P7QT42_DIBLA</name>
<accession>A0A3P7QT42</accession>
<organism evidence="1 2">
    <name type="scientific">Dibothriocephalus latus</name>
    <name type="common">Fish tapeworm</name>
    <name type="synonym">Diphyllobothrium latum</name>
    <dbReference type="NCBI Taxonomy" id="60516"/>
    <lineage>
        <taxon>Eukaryota</taxon>
        <taxon>Metazoa</taxon>
        <taxon>Spiralia</taxon>
        <taxon>Lophotrochozoa</taxon>
        <taxon>Platyhelminthes</taxon>
        <taxon>Cestoda</taxon>
        <taxon>Eucestoda</taxon>
        <taxon>Diphyllobothriidea</taxon>
        <taxon>Diphyllobothriidae</taxon>
        <taxon>Dibothriocephalus</taxon>
    </lineage>
</organism>
<keyword evidence="2" id="KW-1185">Reference proteome</keyword>
<dbReference type="AlphaFoldDB" id="A0A3P7QT42"/>
<proteinExistence type="predicted"/>
<sequence length="184" mass="19937">MVATVGAGGSPSAVTSTSSGSAVIVSAPNWSHRHRGSRGSILRALAPSELEAASVVLWDVLLPRNRAAVMCKFWPGPFLMPQGQSRSHPPPPPGSSWGFLNISYPTLMWSPLSKHLWLPILMLKHNLHLNQSFENALLLLLLLSVEGHLTKLLLKICAEQLQANTTTIVYSYQGENCSSCTCVL</sequence>
<dbReference type="EMBL" id="UYRU01084651">
    <property type="protein sequence ID" value="VDN34046.1"/>
    <property type="molecule type" value="Genomic_DNA"/>
</dbReference>
<protein>
    <submittedName>
        <fullName evidence="1">Uncharacterized protein</fullName>
    </submittedName>
</protein>